<feature type="region of interest" description="Disordered" evidence="6">
    <location>
        <begin position="1"/>
        <end position="25"/>
    </location>
</feature>
<dbReference type="SUPFAM" id="SSF56112">
    <property type="entry name" value="Protein kinase-like (PK-like)"/>
    <property type="match status" value="1"/>
</dbReference>
<dbReference type="OrthoDB" id="4062651at2759"/>
<dbReference type="GO" id="GO:0004672">
    <property type="term" value="F:protein kinase activity"/>
    <property type="evidence" value="ECO:0007669"/>
    <property type="project" value="InterPro"/>
</dbReference>
<gene>
    <name evidence="8" type="ORF">FGG08_003850</name>
</gene>
<keyword evidence="3" id="KW-0418">Kinase</keyword>
<dbReference type="Pfam" id="PF00069">
    <property type="entry name" value="Pkinase"/>
    <property type="match status" value="1"/>
</dbReference>
<dbReference type="PROSITE" id="PS50011">
    <property type="entry name" value="PROTEIN_KINASE_DOM"/>
    <property type="match status" value="1"/>
</dbReference>
<evidence type="ECO:0000256" key="6">
    <source>
        <dbReference type="SAM" id="MobiDB-lite"/>
    </source>
</evidence>
<dbReference type="AlphaFoldDB" id="A0A9P8L068"/>
<keyword evidence="2" id="KW-0547">Nucleotide-binding</keyword>
<keyword evidence="4" id="KW-0067">ATP-binding</keyword>
<dbReference type="Gene3D" id="1.10.510.10">
    <property type="entry name" value="Transferase(Phosphotransferase) domain 1"/>
    <property type="match status" value="1"/>
</dbReference>
<sequence length="836" mass="93591">MVGSLASNSSTKPGSPADPEIHTGINSQHIPSVTYSFLQVLKLFWELSRRSGFMSRDPGFPPKADDGAAPGYTRYNFGSDGFHSGPGGPPFLVIAVRESQSEYEGDLQFPTGQIITVLSEEDHRFSYYGTYTDEGVRKEGVFLRSLVRRPGLGEDRGGDIEKRDDCEKSWSYCCDDPSGGASDKAWECQSVAGWVEPILDDGSGDRRDTWVVVPNSNPSFTHHIDELGTPVRLLTDSSYRTVVSTTASSVSCLTAPPASGGPSRVRLLPRSAGNLLRAAVKLPCRKLVHERGLGDLRGWSGRGQHVKFCRFGKPPLKVRSVIGHTAVSLVEEVVCRRIRLARKSITCSPRLTRSAVMTEVQRLQRLRHQHIIQLVGTYTQGNTFAMLLYPVAEYNMKTFLQHCDFGRVEVELSYEQGRCWAALKRFFVCLLQALDYIHTEKLSHGDIKPPNILVRGPLPRLAYQVYICDFSISTRSKSQGGGQTDSYTANSFTYCAPEAANSGSRHRPGDVFSLGCVFLEMCTILSGKSVDEFTDFRRSGSGDTKDEPFYTNLVQVQEWIGVLCATLASASIPKGVMDATRRMLQLNPTERPLASDLLLAIPSKEWQCCLREREPLETCYSCDPDVASARDLAYEVHERSIAVGLYSKANTRITELHRLLDYITLEASDPCSLLDISKGTCRYADIHDLIVPCMDILRRVNSLLAHSRGSSSDAEQLDDLESRLMEYKWRLQDCIQDYDLALSKQLTRTLRGYLPFLAPLWVAQDRRATTWLTDPKGFPNHVWVEARGWLMLKGHSEPRIDYLKGYITFFLNKELQELAVRKYYHTPGPPPSYDDI</sequence>
<comment type="similarity">
    <text evidence="5">Belongs to the protein kinase superfamily. Ser/Thr protein kinase family. GCN2 subfamily.</text>
</comment>
<evidence type="ECO:0000256" key="2">
    <source>
        <dbReference type="ARBA" id="ARBA00022741"/>
    </source>
</evidence>
<dbReference type="EMBL" id="JAGHQL010000071">
    <property type="protein sequence ID" value="KAH0541687.1"/>
    <property type="molecule type" value="Genomic_DNA"/>
</dbReference>
<feature type="domain" description="Protein kinase" evidence="7">
    <location>
        <begin position="316"/>
        <end position="607"/>
    </location>
</feature>
<evidence type="ECO:0000256" key="3">
    <source>
        <dbReference type="ARBA" id="ARBA00022777"/>
    </source>
</evidence>
<dbReference type="InterPro" id="IPR000719">
    <property type="entry name" value="Prot_kinase_dom"/>
</dbReference>
<keyword evidence="9" id="KW-1185">Reference proteome</keyword>
<evidence type="ECO:0000256" key="1">
    <source>
        <dbReference type="ARBA" id="ARBA00022679"/>
    </source>
</evidence>
<evidence type="ECO:0000259" key="7">
    <source>
        <dbReference type="PROSITE" id="PS50011"/>
    </source>
</evidence>
<proteinExistence type="inferred from homology"/>
<comment type="caution">
    <text evidence="8">The sequence shown here is derived from an EMBL/GenBank/DDBJ whole genome shotgun (WGS) entry which is preliminary data.</text>
</comment>
<feature type="compositionally biased region" description="Polar residues" evidence="6">
    <location>
        <begin position="1"/>
        <end position="13"/>
    </location>
</feature>
<dbReference type="Proteomes" id="UP000698800">
    <property type="component" value="Unassembled WGS sequence"/>
</dbReference>
<dbReference type="GO" id="GO:0005524">
    <property type="term" value="F:ATP binding"/>
    <property type="evidence" value="ECO:0007669"/>
    <property type="project" value="UniProtKB-KW"/>
</dbReference>
<evidence type="ECO:0000313" key="9">
    <source>
        <dbReference type="Proteomes" id="UP000698800"/>
    </source>
</evidence>
<dbReference type="PANTHER" id="PTHR11042">
    <property type="entry name" value="EUKARYOTIC TRANSLATION INITIATION FACTOR 2-ALPHA KINASE EIF2-ALPHA KINASE -RELATED"/>
    <property type="match status" value="1"/>
</dbReference>
<evidence type="ECO:0000256" key="4">
    <source>
        <dbReference type="ARBA" id="ARBA00022840"/>
    </source>
</evidence>
<dbReference type="PROSITE" id="PS00108">
    <property type="entry name" value="PROTEIN_KINASE_ST"/>
    <property type="match status" value="1"/>
</dbReference>
<dbReference type="InterPro" id="IPR050339">
    <property type="entry name" value="CC_SR_Kinase"/>
</dbReference>
<protein>
    <recommendedName>
        <fullName evidence="7">Protein kinase domain-containing protein</fullName>
    </recommendedName>
</protein>
<dbReference type="InterPro" id="IPR008271">
    <property type="entry name" value="Ser/Thr_kinase_AS"/>
</dbReference>
<dbReference type="GO" id="GO:0005634">
    <property type="term" value="C:nucleus"/>
    <property type="evidence" value="ECO:0007669"/>
    <property type="project" value="TreeGrafter"/>
</dbReference>
<name>A0A9P8L068_9PEZI</name>
<dbReference type="GO" id="GO:0005737">
    <property type="term" value="C:cytoplasm"/>
    <property type="evidence" value="ECO:0007669"/>
    <property type="project" value="TreeGrafter"/>
</dbReference>
<keyword evidence="1" id="KW-0808">Transferase</keyword>
<dbReference type="SMART" id="SM00220">
    <property type="entry name" value="S_TKc"/>
    <property type="match status" value="1"/>
</dbReference>
<accession>A0A9P8L068</accession>
<evidence type="ECO:0000313" key="8">
    <source>
        <dbReference type="EMBL" id="KAH0541687.1"/>
    </source>
</evidence>
<evidence type="ECO:0000256" key="5">
    <source>
        <dbReference type="ARBA" id="ARBA00037982"/>
    </source>
</evidence>
<organism evidence="8 9">
    <name type="scientific">Glutinoglossum americanum</name>
    <dbReference type="NCBI Taxonomy" id="1670608"/>
    <lineage>
        <taxon>Eukaryota</taxon>
        <taxon>Fungi</taxon>
        <taxon>Dikarya</taxon>
        <taxon>Ascomycota</taxon>
        <taxon>Pezizomycotina</taxon>
        <taxon>Geoglossomycetes</taxon>
        <taxon>Geoglossales</taxon>
        <taxon>Geoglossaceae</taxon>
        <taxon>Glutinoglossum</taxon>
    </lineage>
</organism>
<reference evidence="8" key="1">
    <citation type="submission" date="2021-03" db="EMBL/GenBank/DDBJ databases">
        <title>Comparative genomics and phylogenomic investigation of the class Geoglossomycetes provide insights into ecological specialization and systematics.</title>
        <authorList>
            <person name="Melie T."/>
            <person name="Pirro S."/>
            <person name="Miller A.N."/>
            <person name="Quandt A."/>
        </authorList>
    </citation>
    <scope>NUCLEOTIDE SEQUENCE</scope>
    <source>
        <strain evidence="8">GBOQ0MN5Z8</strain>
    </source>
</reference>
<dbReference type="InterPro" id="IPR011009">
    <property type="entry name" value="Kinase-like_dom_sf"/>
</dbReference>
<dbReference type="CDD" id="cd00180">
    <property type="entry name" value="PKc"/>
    <property type="match status" value="1"/>
</dbReference>